<dbReference type="RefSeq" id="WP_045443539.1">
    <property type="nucleotide sequence ID" value="NZ_BBIO01000003.1"/>
</dbReference>
<dbReference type="InterPro" id="IPR000101">
    <property type="entry name" value="GGT_peptidase"/>
</dbReference>
<dbReference type="NCBIfam" id="TIGR00066">
    <property type="entry name" value="g_glut_trans"/>
    <property type="match status" value="1"/>
</dbReference>
<proteinExistence type="inferred from homology"/>
<comment type="PTM">
    <text evidence="6">Cleaved by autocatalysis into a large and a small subunit.</text>
</comment>
<dbReference type="EMBL" id="BBIO01000003">
    <property type="protein sequence ID" value="GAK44423.1"/>
    <property type="molecule type" value="Genomic_DNA"/>
</dbReference>
<keyword evidence="6 7" id="KW-0808">Transferase</keyword>
<feature type="active site" description="Nucleophile" evidence="4">
    <location>
        <position position="351"/>
    </location>
</feature>
<keyword evidence="6" id="KW-0317">Glutathione biosynthesis</keyword>
<dbReference type="Pfam" id="PF01019">
    <property type="entry name" value="G_glu_transpept"/>
    <property type="match status" value="1"/>
</dbReference>
<sequence>MRDLHFPGRSPVYAVNGLCATSQPLAAEAAIAILRAGGNAVDAAIAASAVLCVIEPYNTGIGGDCFALLSKKGGGEIIGLNGSGRAPKSLSLEKLRARGVEQLSLNSVHSVTIPGAVDAWARLVEDHGTMELGRLLEPAIAYAEEGFAVAPRIAMEWQFLEGHLAHDSDAPRQLLIDGKGPQAGDKFRLPVLAETLRRIAREGRDGFYKGPVAEDMVAKLQALGGFHELEDFAENAPDYVTPIKTLYRGREIHEIPPNGQGITALLMLNILSRLDMGRLDPHGAVRFHYEMEAARLAYDMRDKYVADPDFGEVPVDRLLSDGLADELAARIDAKSRISDLSTLRDPLNRETIYLTVVDKDLNAVSFINSLFFGFGSGILAPGSGVMFQNRGSGFVMEEGHLNCVAGGKRPLHTIIPAMMSEKGKTVMPFGVMGGAYQAVGHAHVVTNMLDYGMDVQEALDSPRAFPGAETLDIEKGLSAETRKGLEARGHKLADAFLPHGGGQAIFIDHARGTMMGGSDPRKDGAAVGY</sequence>
<evidence type="ECO:0000256" key="1">
    <source>
        <dbReference type="ARBA" id="ARBA00001049"/>
    </source>
</evidence>
<dbReference type="Gene3D" id="3.60.20.40">
    <property type="match status" value="1"/>
</dbReference>
<reference evidence="7 8" key="1">
    <citation type="submission" date="2014-07" db="EMBL/GenBank/DDBJ databases">
        <title>Tepidicaulis marinum gen. nov., sp. nov., a novel marine bacterium denitrifying nitrate to nitrous oxide strictly under microaerobic conditions.</title>
        <authorList>
            <person name="Takeuchi M."/>
            <person name="Yamagishi T."/>
            <person name="Kamagata Y."/>
            <person name="Oshima K."/>
            <person name="Hattori M."/>
            <person name="Katayama T."/>
            <person name="Hanada S."/>
            <person name="Tamaki H."/>
            <person name="Marumo K."/>
            <person name="Maeda H."/>
            <person name="Nedachi M."/>
            <person name="Iwasaki W."/>
            <person name="Suwa Y."/>
            <person name="Sakata S."/>
        </authorList>
    </citation>
    <scope>NUCLEOTIDE SEQUENCE [LARGE SCALE GENOMIC DNA]</scope>
    <source>
        <strain evidence="7 8">MA2</strain>
    </source>
</reference>
<dbReference type="eggNOG" id="COG0405">
    <property type="taxonomic scope" value="Bacteria"/>
</dbReference>
<evidence type="ECO:0000256" key="6">
    <source>
        <dbReference type="RuleBase" id="RU368036"/>
    </source>
</evidence>
<dbReference type="GO" id="GO:0103068">
    <property type="term" value="F:leukotriene C4 gamma-glutamyl transferase activity"/>
    <property type="evidence" value="ECO:0007669"/>
    <property type="project" value="UniProtKB-EC"/>
</dbReference>
<dbReference type="PRINTS" id="PR01210">
    <property type="entry name" value="GGTRANSPTASE"/>
</dbReference>
<keyword evidence="8" id="KW-1185">Reference proteome</keyword>
<comment type="subunit">
    <text evidence="6">This enzyme consists of two polypeptide chains, which are synthesized in precursor form from a single polypeptide.</text>
</comment>
<name>A0A081B8Q5_9HYPH</name>
<comment type="catalytic activity">
    <reaction evidence="1 6">
        <text>an S-substituted glutathione + H2O = an S-substituted L-cysteinylglycine + L-glutamate</text>
        <dbReference type="Rhea" id="RHEA:59468"/>
        <dbReference type="ChEBI" id="CHEBI:15377"/>
        <dbReference type="ChEBI" id="CHEBI:29985"/>
        <dbReference type="ChEBI" id="CHEBI:90779"/>
        <dbReference type="ChEBI" id="CHEBI:143103"/>
        <dbReference type="EC" id="3.4.19.13"/>
    </reaction>
</comment>
<dbReference type="InterPro" id="IPR043138">
    <property type="entry name" value="GGT_lsub"/>
</dbReference>
<dbReference type="STRING" id="1333998.M2A_0922"/>
<comment type="catalytic activity">
    <reaction evidence="3 6">
        <text>an N-terminal (5-L-glutamyl)-[peptide] + an alpha-amino acid = 5-L-glutamyl amino acid + an N-terminal L-alpha-aminoacyl-[peptide]</text>
        <dbReference type="Rhea" id="RHEA:23904"/>
        <dbReference type="Rhea" id="RHEA-COMP:9780"/>
        <dbReference type="Rhea" id="RHEA-COMP:9795"/>
        <dbReference type="ChEBI" id="CHEBI:77644"/>
        <dbReference type="ChEBI" id="CHEBI:78597"/>
        <dbReference type="ChEBI" id="CHEBI:78599"/>
        <dbReference type="ChEBI" id="CHEBI:78608"/>
        <dbReference type="EC" id="2.3.2.2"/>
    </reaction>
</comment>
<dbReference type="Proteomes" id="UP000028702">
    <property type="component" value="Unassembled WGS sequence"/>
</dbReference>
<evidence type="ECO:0000256" key="5">
    <source>
        <dbReference type="PIRSR" id="PIRSR600101-2"/>
    </source>
</evidence>
<dbReference type="AlphaFoldDB" id="A0A081B8Q5"/>
<keyword evidence="6" id="KW-0865">Zymogen</keyword>
<dbReference type="PANTHER" id="PTHR43881:SF1">
    <property type="entry name" value="GAMMA-GLUTAMYLTRANSPEPTIDASE (AFU_ORTHOLOGUE AFUA_4G13580)"/>
    <property type="match status" value="1"/>
</dbReference>
<protein>
    <recommendedName>
        <fullName evidence="6">Glutathione hydrolase proenzyme</fullName>
        <ecNumber evidence="6">2.3.2.2</ecNumber>
        <ecNumber evidence="6">3.4.19.13</ecNumber>
    </recommendedName>
    <component>
        <recommendedName>
            <fullName evidence="6">Glutathione hydrolase large chain</fullName>
        </recommendedName>
    </component>
    <component>
        <recommendedName>
            <fullName evidence="6">Glutathione hydrolase small chain</fullName>
        </recommendedName>
    </component>
</protein>
<feature type="binding site" evidence="5">
    <location>
        <position position="434"/>
    </location>
    <ligand>
        <name>L-glutamate</name>
        <dbReference type="ChEBI" id="CHEBI:29985"/>
    </ligand>
</feature>
<dbReference type="InterPro" id="IPR029055">
    <property type="entry name" value="Ntn_hydrolases_N"/>
</dbReference>
<gene>
    <name evidence="7" type="ORF">M2A_0922</name>
</gene>
<organism evidence="7 8">
    <name type="scientific">Tepidicaulis marinus</name>
    <dbReference type="NCBI Taxonomy" id="1333998"/>
    <lineage>
        <taxon>Bacteria</taxon>
        <taxon>Pseudomonadati</taxon>
        <taxon>Pseudomonadota</taxon>
        <taxon>Alphaproteobacteria</taxon>
        <taxon>Hyphomicrobiales</taxon>
        <taxon>Parvibaculaceae</taxon>
        <taxon>Tepidicaulis</taxon>
    </lineage>
</organism>
<dbReference type="EC" id="2.3.2.2" evidence="6"/>
<comment type="pathway">
    <text evidence="6">Sulfur metabolism; glutathione metabolism.</text>
</comment>
<evidence type="ECO:0000256" key="2">
    <source>
        <dbReference type="ARBA" id="ARBA00001089"/>
    </source>
</evidence>
<dbReference type="SUPFAM" id="SSF56235">
    <property type="entry name" value="N-terminal nucleophile aminohydrolases (Ntn hydrolases)"/>
    <property type="match status" value="1"/>
</dbReference>
<dbReference type="UniPathway" id="UPA00204"/>
<dbReference type="PANTHER" id="PTHR43881">
    <property type="entry name" value="GAMMA-GLUTAMYLTRANSPEPTIDASE (AFU_ORTHOLOGUE AFUA_4G13580)"/>
    <property type="match status" value="1"/>
</dbReference>
<evidence type="ECO:0000313" key="8">
    <source>
        <dbReference type="Proteomes" id="UP000028702"/>
    </source>
</evidence>
<dbReference type="InterPro" id="IPR052896">
    <property type="entry name" value="GGT-like_enzyme"/>
</dbReference>
<evidence type="ECO:0000256" key="4">
    <source>
        <dbReference type="PIRSR" id="PIRSR600101-1"/>
    </source>
</evidence>
<comment type="catalytic activity">
    <reaction evidence="2 6">
        <text>glutathione + H2O = L-cysteinylglycine + L-glutamate</text>
        <dbReference type="Rhea" id="RHEA:28807"/>
        <dbReference type="ChEBI" id="CHEBI:15377"/>
        <dbReference type="ChEBI" id="CHEBI:29985"/>
        <dbReference type="ChEBI" id="CHEBI:57925"/>
        <dbReference type="ChEBI" id="CHEBI:61694"/>
        <dbReference type="EC" id="3.4.19.13"/>
    </reaction>
</comment>
<accession>A0A081B8Q5</accession>
<evidence type="ECO:0000256" key="3">
    <source>
        <dbReference type="ARBA" id="ARBA00047417"/>
    </source>
</evidence>
<keyword evidence="6" id="KW-0012">Acyltransferase</keyword>
<dbReference type="InterPro" id="IPR043137">
    <property type="entry name" value="GGT_ssub_C"/>
</dbReference>
<keyword evidence="6" id="KW-0378">Hydrolase</keyword>
<dbReference type="GO" id="GO:0006750">
    <property type="term" value="P:glutathione biosynthetic process"/>
    <property type="evidence" value="ECO:0007669"/>
    <property type="project" value="UniProtKB-KW"/>
</dbReference>
<comment type="similarity">
    <text evidence="6">Belongs to the gamma-glutamyltransferase family.</text>
</comment>
<dbReference type="GO" id="GO:0006751">
    <property type="term" value="P:glutathione catabolic process"/>
    <property type="evidence" value="ECO:0007669"/>
    <property type="project" value="UniProtKB-UniRule"/>
</dbReference>
<dbReference type="Gene3D" id="1.10.246.130">
    <property type="match status" value="1"/>
</dbReference>
<dbReference type="GO" id="GO:0036374">
    <property type="term" value="F:glutathione hydrolase activity"/>
    <property type="evidence" value="ECO:0007669"/>
    <property type="project" value="UniProtKB-UniRule"/>
</dbReference>
<dbReference type="EC" id="3.4.19.13" evidence="6"/>
<evidence type="ECO:0000313" key="7">
    <source>
        <dbReference type="EMBL" id="GAK44423.1"/>
    </source>
</evidence>
<comment type="caution">
    <text evidence="7">The sequence shown here is derived from an EMBL/GenBank/DDBJ whole genome shotgun (WGS) entry which is preliminary data.</text>
</comment>